<dbReference type="SUPFAM" id="SSF56059">
    <property type="entry name" value="Glutathione synthetase ATP-binding domain-like"/>
    <property type="match status" value="1"/>
</dbReference>
<feature type="domain" description="DUF403" evidence="2">
    <location>
        <begin position="522"/>
        <end position="847"/>
    </location>
</feature>
<name>A0A1M6GFK3_MALRU</name>
<feature type="compositionally biased region" description="Polar residues" evidence="1">
    <location>
        <begin position="1"/>
        <end position="12"/>
    </location>
</feature>
<evidence type="ECO:0000259" key="2">
    <source>
        <dbReference type="Pfam" id="PF04168"/>
    </source>
</evidence>
<dbReference type="Proteomes" id="UP000184171">
    <property type="component" value="Unassembled WGS sequence"/>
</dbReference>
<dbReference type="PANTHER" id="PTHR34595:SF2">
    <property type="entry name" value="BLR2978 PROTEIN"/>
    <property type="match status" value="1"/>
</dbReference>
<evidence type="ECO:0000256" key="1">
    <source>
        <dbReference type="SAM" id="MobiDB-lite"/>
    </source>
</evidence>
<dbReference type="OrthoDB" id="9804079at2"/>
<dbReference type="Gene3D" id="3.30.1490.270">
    <property type="match status" value="1"/>
</dbReference>
<evidence type="ECO:0000259" key="3">
    <source>
        <dbReference type="Pfam" id="PF14403"/>
    </source>
</evidence>
<dbReference type="Gene3D" id="3.40.50.11290">
    <property type="match status" value="1"/>
</dbReference>
<dbReference type="InterPro" id="IPR007296">
    <property type="entry name" value="DUF403"/>
</dbReference>
<dbReference type="EMBL" id="FQZT01000004">
    <property type="protein sequence ID" value="SHJ08653.1"/>
    <property type="molecule type" value="Genomic_DNA"/>
</dbReference>
<sequence length="865" mass="97858">MLSENDVNSDIKQFQEQRQHSGGQSFARELGRFDQTSEPGQSRPAHDNQLLQTLNKLGNKRLDKRRKEAQRLLRENGATFNDFETSDTSRSWQFDPIPLIIGREDWAQVEQGLVQRAELLNLILHDMYGPRELLAKGLLPPELVYTHKGFLWPCVGLLPPEEKYLNLYSANLAKGKDGRFWVFEDFAQPPFGSGYALENRIVMTRSFARLFQDFQVHRLAMYFRTLRNRLAQLARHNRAEPTIVVLTPGPEHPLYFEHSYLASYLGCPLVQGADLVVRNGCVWLKTVSGLRQVDVILQRLADDLCDPLELRADSLFGVPGLLEAIRLGNCATANAIGSGALQNPALLSFLPSLAKELLGEELILPSVATWWCGQPREREFVLQHLNQLIIRPIHPLPGLPASIPGRLNESQLAEWRQRIIANPHLFVGQEISSLTTAPSFVSGQIEERPCVLSTYLTAKDDSYVAMSGGLARVDDDEAKLLVAQSGGYSKDTWVLTAEPKKEVNLWRLAQPDQLIEPLLGPLPSRAAENLYWAGRYAERSEATARLLRSILIKFREYSEFRDPDDRLSLEHLLRALTHVTVTYPGFVGEGGRKKLADPRSELMSLARDVDRPGSLRSSLRGFGQAAYIVRDLLPTDAWRIVDNIQQNWNPRFSITQIGSGRLHDSINQLLVQLSAFSGLNNDNMARETDWLLLKIGRSLERALNLIALLRATLVPYFKPSMEAQMFETVLANSNSLITYRRRYRSFMQLPTILELLLCDENYPRSLAYQLRQLERMIAELPAEREQSQADPDTLLISEVLATLRGSEPKALAQLSRNNDCYPLLEELLTQQKDQLERLSEALMNLYFSPSLVPQQLGSARLDRAS</sequence>
<reference evidence="4 5" key="1">
    <citation type="submission" date="2016-11" db="EMBL/GenBank/DDBJ databases">
        <authorList>
            <person name="Jaros S."/>
            <person name="Januszkiewicz K."/>
            <person name="Wedrychowicz H."/>
        </authorList>
    </citation>
    <scope>NUCLEOTIDE SEQUENCE [LARGE SCALE GENOMIC DNA]</scope>
    <source>
        <strain evidence="4 5">DSM 5091</strain>
    </source>
</reference>
<evidence type="ECO:0000313" key="4">
    <source>
        <dbReference type="EMBL" id="SHJ08653.1"/>
    </source>
</evidence>
<feature type="region of interest" description="Disordered" evidence="1">
    <location>
        <begin position="1"/>
        <end position="50"/>
    </location>
</feature>
<feature type="domain" description="Circularly permuted ATP-grasp type 2" evidence="3">
    <location>
        <begin position="98"/>
        <end position="473"/>
    </location>
</feature>
<proteinExistence type="predicted"/>
<evidence type="ECO:0000313" key="5">
    <source>
        <dbReference type="Proteomes" id="UP000184171"/>
    </source>
</evidence>
<keyword evidence="5" id="KW-1185">Reference proteome</keyword>
<dbReference type="Pfam" id="PF04168">
    <property type="entry name" value="Alpha-E"/>
    <property type="match status" value="1"/>
</dbReference>
<dbReference type="STRING" id="1122189.SAMN02745165_01531"/>
<accession>A0A1M6GFK3</accession>
<organism evidence="4 5">
    <name type="scientific">Malonomonas rubra DSM 5091</name>
    <dbReference type="NCBI Taxonomy" id="1122189"/>
    <lineage>
        <taxon>Bacteria</taxon>
        <taxon>Pseudomonadati</taxon>
        <taxon>Thermodesulfobacteriota</taxon>
        <taxon>Desulfuromonadia</taxon>
        <taxon>Desulfuromonadales</taxon>
        <taxon>Geopsychrobacteraceae</taxon>
        <taxon>Malonomonas</taxon>
    </lineage>
</organism>
<dbReference type="InterPro" id="IPR025841">
    <property type="entry name" value="CP_ATPgrasp_2"/>
</dbReference>
<dbReference type="PANTHER" id="PTHR34595">
    <property type="entry name" value="BLR5612 PROTEIN"/>
    <property type="match status" value="1"/>
</dbReference>
<gene>
    <name evidence="4" type="ORF">SAMN02745165_01531</name>
</gene>
<protein>
    <submittedName>
        <fullName evidence="4">Uncharacterized conserved protein, circularly permuted ATPgrasp superfamily</fullName>
    </submittedName>
</protein>
<dbReference type="AlphaFoldDB" id="A0A1M6GFK3"/>
<dbReference type="InterPro" id="IPR051680">
    <property type="entry name" value="ATP-dep_Glu-Cys_Ligase-2"/>
</dbReference>
<dbReference type="Pfam" id="PF14403">
    <property type="entry name" value="CP_ATPgrasp_2"/>
    <property type="match status" value="1"/>
</dbReference>